<dbReference type="HOGENOM" id="CLU_009123_11_0_1"/>
<dbReference type="InParanoid" id="S8F3U6"/>
<dbReference type="Proteomes" id="UP000015241">
    <property type="component" value="Unassembled WGS sequence"/>
</dbReference>
<dbReference type="EMBL" id="KE504188">
    <property type="protein sequence ID" value="EPS96430.1"/>
    <property type="molecule type" value="Genomic_DNA"/>
</dbReference>
<feature type="non-terminal residue" evidence="2">
    <location>
        <position position="1"/>
    </location>
</feature>
<evidence type="ECO:0000313" key="2">
    <source>
        <dbReference type="EMBL" id="EPS96430.1"/>
    </source>
</evidence>
<gene>
    <name evidence="2" type="ORF">FOMPIDRAFT_48092</name>
</gene>
<feature type="compositionally biased region" description="Basic and acidic residues" evidence="1">
    <location>
        <begin position="42"/>
        <end position="55"/>
    </location>
</feature>
<evidence type="ECO:0000256" key="1">
    <source>
        <dbReference type="SAM" id="MobiDB-lite"/>
    </source>
</evidence>
<feature type="region of interest" description="Disordered" evidence="1">
    <location>
        <begin position="42"/>
        <end position="65"/>
    </location>
</feature>
<protein>
    <submittedName>
        <fullName evidence="2">Uncharacterized protein</fullName>
    </submittedName>
</protein>
<reference evidence="2 3" key="1">
    <citation type="journal article" date="2012" name="Science">
        <title>The Paleozoic origin of enzymatic lignin decomposition reconstructed from 31 fungal genomes.</title>
        <authorList>
            <person name="Floudas D."/>
            <person name="Binder M."/>
            <person name="Riley R."/>
            <person name="Barry K."/>
            <person name="Blanchette R.A."/>
            <person name="Henrissat B."/>
            <person name="Martinez A.T."/>
            <person name="Otillar R."/>
            <person name="Spatafora J.W."/>
            <person name="Yadav J.S."/>
            <person name="Aerts A."/>
            <person name="Benoit I."/>
            <person name="Boyd A."/>
            <person name="Carlson A."/>
            <person name="Copeland A."/>
            <person name="Coutinho P.M."/>
            <person name="de Vries R.P."/>
            <person name="Ferreira P."/>
            <person name="Findley K."/>
            <person name="Foster B."/>
            <person name="Gaskell J."/>
            <person name="Glotzer D."/>
            <person name="Gorecki P."/>
            <person name="Heitman J."/>
            <person name="Hesse C."/>
            <person name="Hori C."/>
            <person name="Igarashi K."/>
            <person name="Jurgens J.A."/>
            <person name="Kallen N."/>
            <person name="Kersten P."/>
            <person name="Kohler A."/>
            <person name="Kuees U."/>
            <person name="Kumar T.K.A."/>
            <person name="Kuo A."/>
            <person name="LaButti K."/>
            <person name="Larrondo L.F."/>
            <person name="Lindquist E."/>
            <person name="Ling A."/>
            <person name="Lombard V."/>
            <person name="Lucas S."/>
            <person name="Lundell T."/>
            <person name="Martin R."/>
            <person name="McLaughlin D.J."/>
            <person name="Morgenstern I."/>
            <person name="Morin E."/>
            <person name="Murat C."/>
            <person name="Nagy L.G."/>
            <person name="Nolan M."/>
            <person name="Ohm R.A."/>
            <person name="Patyshakuliyeva A."/>
            <person name="Rokas A."/>
            <person name="Ruiz-Duenas F.J."/>
            <person name="Sabat G."/>
            <person name="Salamov A."/>
            <person name="Samejima M."/>
            <person name="Schmutz J."/>
            <person name="Slot J.C."/>
            <person name="St John F."/>
            <person name="Stenlid J."/>
            <person name="Sun H."/>
            <person name="Sun S."/>
            <person name="Syed K."/>
            <person name="Tsang A."/>
            <person name="Wiebenga A."/>
            <person name="Young D."/>
            <person name="Pisabarro A."/>
            <person name="Eastwood D.C."/>
            <person name="Martin F."/>
            <person name="Cullen D."/>
            <person name="Grigoriev I.V."/>
            <person name="Hibbett D.S."/>
        </authorList>
    </citation>
    <scope>NUCLEOTIDE SEQUENCE</scope>
    <source>
        <strain evidence="3">FP-58527</strain>
    </source>
</reference>
<keyword evidence="3" id="KW-1185">Reference proteome</keyword>
<evidence type="ECO:0000313" key="3">
    <source>
        <dbReference type="Proteomes" id="UP000015241"/>
    </source>
</evidence>
<sequence length="65" mass="7044">IIITHLRDGVSAASICALMCLNNWSTLGFVQDTDMLAVTTEDVSKDPAAKEDPKEVWGGSAWAHR</sequence>
<dbReference type="AlphaFoldDB" id="S8F3U6"/>
<organism evidence="2 3">
    <name type="scientific">Fomitopsis schrenkii</name>
    <name type="common">Brown rot fungus</name>
    <dbReference type="NCBI Taxonomy" id="2126942"/>
    <lineage>
        <taxon>Eukaryota</taxon>
        <taxon>Fungi</taxon>
        <taxon>Dikarya</taxon>
        <taxon>Basidiomycota</taxon>
        <taxon>Agaricomycotina</taxon>
        <taxon>Agaricomycetes</taxon>
        <taxon>Polyporales</taxon>
        <taxon>Fomitopsis</taxon>
    </lineage>
</organism>
<accession>S8F3U6</accession>
<proteinExistence type="predicted"/>
<dbReference type="OrthoDB" id="10394591at2759"/>
<name>S8F3U6_FOMSC</name>